<evidence type="ECO:0000313" key="2">
    <source>
        <dbReference type="EMBL" id="WYD57087.1"/>
    </source>
</evidence>
<dbReference type="EMBL" id="OR723730">
    <property type="protein sequence ID" value="WYD57087.1"/>
    <property type="molecule type" value="Genomic_DNA"/>
</dbReference>
<gene>
    <name evidence="2" type="primary">ac78</name>
    <name evidence="2" type="ORF">NezhNPV_ORF42</name>
</gene>
<keyword evidence="1" id="KW-0472">Membrane</keyword>
<organism evidence="2">
    <name type="scientific">Nesodiprion zhejiangensis nucleopolyhedrovirus</name>
    <dbReference type="NCBI Taxonomy" id="3135970"/>
    <lineage>
        <taxon>Viruses</taxon>
        <taxon>Viruses incertae sedis</taxon>
        <taxon>Naldaviricetes</taxon>
        <taxon>Lefavirales</taxon>
        <taxon>Baculoviridae</taxon>
    </lineage>
</organism>
<accession>A0AAN0LHM1</accession>
<reference evidence="2" key="1">
    <citation type="submission" date="2023-10" db="EMBL/GenBank/DDBJ databases">
        <authorList>
            <person name="Wang Q."/>
        </authorList>
    </citation>
    <scope>NUCLEOTIDE SEQUENCE</scope>
    <source>
        <strain evidence="2">BJZYA2014</strain>
    </source>
</reference>
<feature type="transmembrane region" description="Helical" evidence="1">
    <location>
        <begin position="51"/>
        <end position="73"/>
    </location>
</feature>
<dbReference type="Pfam" id="PF06024">
    <property type="entry name" value="Orf78"/>
    <property type="match status" value="1"/>
</dbReference>
<protein>
    <submittedName>
        <fullName evidence="2">Ac78</fullName>
    </submittedName>
</protein>
<name>A0AAN0LHM1_9BACU</name>
<evidence type="ECO:0000256" key="1">
    <source>
        <dbReference type="SAM" id="Phobius"/>
    </source>
</evidence>
<keyword evidence="1" id="KW-1133">Transmembrane helix</keyword>
<sequence>MNIDYDRISGDVVVQNYPLKINLPDSETKSKTVEDIGTRNYTDNVTTNNSWIFWIILLVGVFIILIIFLHYYFDLLRTDGSIDYV</sequence>
<proteinExistence type="predicted"/>
<dbReference type="InterPro" id="IPR009261">
    <property type="entry name" value="AcMNPV_AC78"/>
</dbReference>
<keyword evidence="1" id="KW-0812">Transmembrane</keyword>